<protein>
    <submittedName>
        <fullName evidence="1">Uncharacterized protein</fullName>
    </submittedName>
</protein>
<sequence length="119" mass="11947">MVTAVAAAGPTEGGTGGNGRSVSGVGYGGLPGSRLPSGGWRCRLGRQEGGQGRVPAAPSAGRLPRPHLPQSLPHPLALSHRHLLETVREAGPLCLVLDTRTSQVPANNHPTGPGAGEAS</sequence>
<accession>A0AC60A7C7</accession>
<proteinExistence type="predicted"/>
<organism evidence="1 2">
    <name type="scientific">Rangifer tarandus platyrhynchus</name>
    <name type="common">Svalbard reindeer</name>
    <dbReference type="NCBI Taxonomy" id="3082113"/>
    <lineage>
        <taxon>Eukaryota</taxon>
        <taxon>Metazoa</taxon>
        <taxon>Chordata</taxon>
        <taxon>Craniata</taxon>
        <taxon>Vertebrata</taxon>
        <taxon>Euteleostomi</taxon>
        <taxon>Mammalia</taxon>
        <taxon>Eutheria</taxon>
        <taxon>Laurasiatheria</taxon>
        <taxon>Artiodactyla</taxon>
        <taxon>Ruminantia</taxon>
        <taxon>Pecora</taxon>
        <taxon>Cervidae</taxon>
        <taxon>Odocoileinae</taxon>
        <taxon>Rangifer</taxon>
    </lineage>
</organism>
<dbReference type="EMBL" id="OX596093">
    <property type="protein sequence ID" value="CAN0567505.1"/>
    <property type="molecule type" value="Genomic_DNA"/>
</dbReference>
<reference evidence="1" key="1">
    <citation type="submission" date="2023-05" db="EMBL/GenBank/DDBJ databases">
        <authorList>
            <consortium name="ELIXIR-Norway"/>
        </authorList>
    </citation>
    <scope>NUCLEOTIDE SEQUENCE</scope>
</reference>
<reference evidence="1" key="2">
    <citation type="submission" date="2025-03" db="EMBL/GenBank/DDBJ databases">
        <authorList>
            <consortium name="ELIXIR-Norway"/>
            <consortium name="Elixir Norway"/>
        </authorList>
    </citation>
    <scope>NUCLEOTIDE SEQUENCE</scope>
</reference>
<gene>
    <name evidence="1" type="ORF">MRATA1EN22A_LOCUS27651</name>
</gene>
<dbReference type="Proteomes" id="UP001162501">
    <property type="component" value="Chromosome 9"/>
</dbReference>
<name>A0AC60A7C7_RANTA</name>
<evidence type="ECO:0000313" key="1">
    <source>
        <dbReference type="EMBL" id="CAN0567505.1"/>
    </source>
</evidence>
<evidence type="ECO:0000313" key="2">
    <source>
        <dbReference type="Proteomes" id="UP001162501"/>
    </source>
</evidence>